<dbReference type="InterPro" id="IPR051606">
    <property type="entry name" value="Polyketide_Oxido-like"/>
</dbReference>
<dbReference type="AlphaFoldDB" id="A0A7K3LZG0"/>
<dbReference type="GO" id="GO:0004074">
    <property type="term" value="F:biliverdin reductase [NAD(P)H] activity"/>
    <property type="evidence" value="ECO:0007669"/>
    <property type="project" value="TreeGrafter"/>
</dbReference>
<evidence type="ECO:0000259" key="1">
    <source>
        <dbReference type="Pfam" id="PF13460"/>
    </source>
</evidence>
<dbReference type="EMBL" id="WLZY01000001">
    <property type="protein sequence ID" value="NDL56082.1"/>
    <property type="molecule type" value="Genomic_DNA"/>
</dbReference>
<comment type="caution">
    <text evidence="2">The sequence shown here is derived from an EMBL/GenBank/DDBJ whole genome shotgun (WGS) entry which is preliminary data.</text>
</comment>
<dbReference type="SUPFAM" id="SSF51735">
    <property type="entry name" value="NAD(P)-binding Rossmann-fold domains"/>
    <property type="match status" value="1"/>
</dbReference>
<keyword evidence="3" id="KW-1185">Reference proteome</keyword>
<accession>A0A7K3LZG0</accession>
<dbReference type="RefSeq" id="WP_162448716.1">
    <property type="nucleotide sequence ID" value="NZ_WLZY01000001.1"/>
</dbReference>
<dbReference type="InterPro" id="IPR036291">
    <property type="entry name" value="NAD(P)-bd_dom_sf"/>
</dbReference>
<evidence type="ECO:0000313" key="3">
    <source>
        <dbReference type="Proteomes" id="UP000460435"/>
    </source>
</evidence>
<reference evidence="2 3" key="1">
    <citation type="submission" date="2019-11" db="EMBL/GenBank/DDBJ databases">
        <authorList>
            <person name="Li X.-J."/>
            <person name="Feng X.-M."/>
        </authorList>
    </citation>
    <scope>NUCLEOTIDE SEQUENCE [LARGE SCALE GENOMIC DNA]</scope>
    <source>
        <strain evidence="2 3">XMNu-373</strain>
    </source>
</reference>
<feature type="domain" description="NAD(P)-binding" evidence="1">
    <location>
        <begin position="7"/>
        <end position="198"/>
    </location>
</feature>
<name>A0A7K3LZG0_9ACTN</name>
<dbReference type="Gene3D" id="3.40.50.720">
    <property type="entry name" value="NAD(P)-binding Rossmann-like Domain"/>
    <property type="match status" value="1"/>
</dbReference>
<dbReference type="InterPro" id="IPR016040">
    <property type="entry name" value="NAD(P)-bd_dom"/>
</dbReference>
<proteinExistence type="predicted"/>
<sequence length="210" mass="22650">MKIAVLGATGGTGRHVVQQALEQDHSVTALVRSPDKLADLRHDRLHVVGLDVMDPAALEQHLPGHDAVVSAIGPRESGPSTACTDSAASIVRAMGNTGVRRLVVVSAAGPYTEGDGAFTRILVKPLLRRMLRHPFADMVRMEERIARSDVQWTVIRPPMLTDKALTGTYRMSIGKNVRRGYRIARADVAHAILRVLNDQKVIGTSVGVAS</sequence>
<dbReference type="PANTHER" id="PTHR43355">
    <property type="entry name" value="FLAVIN REDUCTASE (NADPH)"/>
    <property type="match status" value="1"/>
</dbReference>
<dbReference type="GO" id="GO:0042602">
    <property type="term" value="F:riboflavin reductase (NADPH) activity"/>
    <property type="evidence" value="ECO:0007669"/>
    <property type="project" value="TreeGrafter"/>
</dbReference>
<dbReference type="Pfam" id="PF13460">
    <property type="entry name" value="NAD_binding_10"/>
    <property type="match status" value="1"/>
</dbReference>
<dbReference type="Proteomes" id="UP000460435">
    <property type="component" value="Unassembled WGS sequence"/>
</dbReference>
<protein>
    <submittedName>
        <fullName evidence="2">NAD(P)H-binding protein</fullName>
    </submittedName>
</protein>
<organism evidence="2 3">
    <name type="scientific">Phytoactinopolyspora mesophila</name>
    <dbReference type="NCBI Taxonomy" id="2650750"/>
    <lineage>
        <taxon>Bacteria</taxon>
        <taxon>Bacillati</taxon>
        <taxon>Actinomycetota</taxon>
        <taxon>Actinomycetes</taxon>
        <taxon>Jiangellales</taxon>
        <taxon>Jiangellaceae</taxon>
        <taxon>Phytoactinopolyspora</taxon>
    </lineage>
</organism>
<dbReference type="CDD" id="cd05244">
    <property type="entry name" value="BVR-B_like_SDR_a"/>
    <property type="match status" value="1"/>
</dbReference>
<evidence type="ECO:0000313" key="2">
    <source>
        <dbReference type="EMBL" id="NDL56082.1"/>
    </source>
</evidence>
<gene>
    <name evidence="2" type="ORF">F7O44_03235</name>
</gene>
<dbReference type="PANTHER" id="PTHR43355:SF2">
    <property type="entry name" value="FLAVIN REDUCTASE (NADPH)"/>
    <property type="match status" value="1"/>
</dbReference>